<dbReference type="InParanoid" id="K5UFI0"/>
<evidence type="ECO:0000256" key="6">
    <source>
        <dbReference type="ARBA" id="ARBA00023242"/>
    </source>
</evidence>
<organism evidence="9 10">
    <name type="scientific">Phanerochaete carnosa (strain HHB-10118-sp)</name>
    <name type="common">White-rot fungus</name>
    <name type="synonym">Peniophora carnosa</name>
    <dbReference type="NCBI Taxonomy" id="650164"/>
    <lineage>
        <taxon>Eukaryota</taxon>
        <taxon>Fungi</taxon>
        <taxon>Dikarya</taxon>
        <taxon>Basidiomycota</taxon>
        <taxon>Agaricomycotina</taxon>
        <taxon>Agaricomycetes</taxon>
        <taxon>Polyporales</taxon>
        <taxon>Phanerochaetaceae</taxon>
        <taxon>Phanerochaete</taxon>
    </lineage>
</organism>
<dbReference type="GeneID" id="18919422"/>
<evidence type="ECO:0000256" key="3">
    <source>
        <dbReference type="ARBA" id="ARBA00023015"/>
    </source>
</evidence>
<dbReference type="GO" id="GO:0003677">
    <property type="term" value="F:DNA binding"/>
    <property type="evidence" value="ECO:0007669"/>
    <property type="project" value="UniProtKB-KW"/>
</dbReference>
<evidence type="ECO:0000256" key="5">
    <source>
        <dbReference type="ARBA" id="ARBA00023163"/>
    </source>
</evidence>
<dbReference type="EMBL" id="JH931309">
    <property type="protein sequence ID" value="EKM48206.1"/>
    <property type="molecule type" value="Genomic_DNA"/>
</dbReference>
<dbReference type="RefSeq" id="XP_007403242.1">
    <property type="nucleotide sequence ID" value="XM_007403180.1"/>
</dbReference>
<feature type="region of interest" description="Disordered" evidence="7">
    <location>
        <begin position="461"/>
        <end position="488"/>
    </location>
</feature>
<feature type="compositionally biased region" description="Polar residues" evidence="7">
    <location>
        <begin position="463"/>
        <end position="472"/>
    </location>
</feature>
<dbReference type="AlphaFoldDB" id="K5UFI0"/>
<gene>
    <name evidence="9" type="ORF">PHACADRAFT_266499</name>
</gene>
<protein>
    <recommendedName>
        <fullName evidence="8">Xylanolytic transcriptional activator regulatory domain-containing protein</fullName>
    </recommendedName>
</protein>
<dbReference type="Pfam" id="PF04082">
    <property type="entry name" value="Fungal_trans"/>
    <property type="match status" value="1"/>
</dbReference>
<feature type="domain" description="Xylanolytic transcriptional activator regulatory" evidence="8">
    <location>
        <begin position="37"/>
        <end position="117"/>
    </location>
</feature>
<dbReference type="PANTHER" id="PTHR31313:SF81">
    <property type="entry name" value="TY1 ENHANCER ACTIVATOR"/>
    <property type="match status" value="1"/>
</dbReference>
<dbReference type="SMART" id="SM00906">
    <property type="entry name" value="Fungal_trans"/>
    <property type="match status" value="1"/>
</dbReference>
<evidence type="ECO:0000259" key="8">
    <source>
        <dbReference type="SMART" id="SM00906"/>
    </source>
</evidence>
<feature type="compositionally biased region" description="Basic and acidic residues" evidence="7">
    <location>
        <begin position="479"/>
        <end position="488"/>
    </location>
</feature>
<proteinExistence type="predicted"/>
<keyword evidence="3" id="KW-0805">Transcription regulation</keyword>
<dbReference type="InterPro" id="IPR007219">
    <property type="entry name" value="XnlR_reg_dom"/>
</dbReference>
<feature type="non-terminal residue" evidence="9">
    <location>
        <position position="1"/>
    </location>
</feature>
<dbReference type="KEGG" id="pco:PHACADRAFT_266499"/>
<sequence length="488" mass="54831">DARRLLNTVYEDSRPSICQALLLLGIRELGMGAAAQGWLWIGMGCRIAIDLGMNRDADKWKDDRGNDIFTPVEKQIRRQIWSSCCIADKLSAIWLGRPVMYRKGDFDTPHPDPDLNEDQELWRPYPRDSLGPNFVPMPGYVMTCFRAQCKLSFVMSEIMSKIYPVKWYTDSPRRQLLDQLESALHTWMIELPDELRYHENGNRAPSPPHVLVLHAEYYAALLLLYRAFLPVRNDDQDQDHIHAKCFDVCRGAAAKVSSIITTFHEIFGLKSSPPFVVTYLQSAGIMHVVTLNRQPRDTQATIGLLQCIHALEELQEVWPTALRIRNLLKGAKVQMSDLTALSETAGRPKRRAEEALGVEAPQELLVSQAYHNAQSFPDNSGASGSMSSGLGSYGMANASPGLSYVPSYEWWPPLIGPGIGQGYPAEYTQYQTGHVVSPYTGLPNSVISFDAEQLPPDFMLQQADPNLQQSNMSPYPPRSDPRHPHDPR</sequence>
<dbReference type="GO" id="GO:0006351">
    <property type="term" value="P:DNA-templated transcription"/>
    <property type="evidence" value="ECO:0007669"/>
    <property type="project" value="InterPro"/>
</dbReference>
<evidence type="ECO:0000313" key="9">
    <source>
        <dbReference type="EMBL" id="EKM48206.1"/>
    </source>
</evidence>
<evidence type="ECO:0000256" key="4">
    <source>
        <dbReference type="ARBA" id="ARBA00023125"/>
    </source>
</evidence>
<name>K5UFI0_PHACS</name>
<dbReference type="GO" id="GO:0008270">
    <property type="term" value="F:zinc ion binding"/>
    <property type="evidence" value="ECO:0007669"/>
    <property type="project" value="InterPro"/>
</dbReference>
<keyword evidence="4" id="KW-0238">DNA-binding</keyword>
<evidence type="ECO:0000256" key="7">
    <source>
        <dbReference type="SAM" id="MobiDB-lite"/>
    </source>
</evidence>
<evidence type="ECO:0000256" key="1">
    <source>
        <dbReference type="ARBA" id="ARBA00022723"/>
    </source>
</evidence>
<dbReference type="CDD" id="cd12148">
    <property type="entry name" value="fungal_TF_MHR"/>
    <property type="match status" value="1"/>
</dbReference>
<dbReference type="PANTHER" id="PTHR31313">
    <property type="entry name" value="TY1 ENHANCER ACTIVATOR"/>
    <property type="match status" value="1"/>
</dbReference>
<dbReference type="STRING" id="650164.K5UFI0"/>
<keyword evidence="2" id="KW-0862">Zinc</keyword>
<keyword evidence="1" id="KW-0479">Metal-binding</keyword>
<reference evidence="9 10" key="1">
    <citation type="journal article" date="2012" name="BMC Genomics">
        <title>Comparative genomics of the white-rot fungi, Phanerochaete carnosa and P. chrysosporium, to elucidate the genetic basis of the distinct wood types they colonize.</title>
        <authorList>
            <person name="Suzuki H."/>
            <person name="MacDonald J."/>
            <person name="Syed K."/>
            <person name="Salamov A."/>
            <person name="Hori C."/>
            <person name="Aerts A."/>
            <person name="Henrissat B."/>
            <person name="Wiebenga A."/>
            <person name="vanKuyk P.A."/>
            <person name="Barry K."/>
            <person name="Lindquist E."/>
            <person name="LaButti K."/>
            <person name="Lapidus A."/>
            <person name="Lucas S."/>
            <person name="Coutinho P."/>
            <person name="Gong Y."/>
            <person name="Samejima M."/>
            <person name="Mahadevan R."/>
            <person name="Abou-Zaid M."/>
            <person name="de Vries R.P."/>
            <person name="Igarashi K."/>
            <person name="Yadav J.S."/>
            <person name="Grigoriev I.V."/>
            <person name="Master E.R."/>
        </authorList>
    </citation>
    <scope>NUCLEOTIDE SEQUENCE [LARGE SCALE GENOMIC DNA]</scope>
    <source>
        <strain evidence="9 10">HHB-10118-sp</strain>
    </source>
</reference>
<evidence type="ECO:0000256" key="2">
    <source>
        <dbReference type="ARBA" id="ARBA00022833"/>
    </source>
</evidence>
<dbReference type="HOGENOM" id="CLU_580189_0_0_1"/>
<keyword evidence="6" id="KW-0539">Nucleus</keyword>
<dbReference type="Proteomes" id="UP000008370">
    <property type="component" value="Unassembled WGS sequence"/>
</dbReference>
<keyword evidence="10" id="KW-1185">Reference proteome</keyword>
<accession>K5UFI0</accession>
<dbReference type="InterPro" id="IPR051615">
    <property type="entry name" value="Transcr_Regulatory_Elem"/>
</dbReference>
<keyword evidence="5" id="KW-0804">Transcription</keyword>
<evidence type="ECO:0000313" key="10">
    <source>
        <dbReference type="Proteomes" id="UP000008370"/>
    </source>
</evidence>
<dbReference type="OrthoDB" id="2796601at2759"/>